<dbReference type="GO" id="GO:0003677">
    <property type="term" value="F:DNA binding"/>
    <property type="evidence" value="ECO:0007669"/>
    <property type="project" value="InterPro"/>
</dbReference>
<dbReference type="InterPro" id="IPR002941">
    <property type="entry name" value="DNA_methylase_N4/N6"/>
</dbReference>
<keyword evidence="1" id="KW-0489">Methyltransferase</keyword>
<dbReference type="GO" id="GO:0032259">
    <property type="term" value="P:methylation"/>
    <property type="evidence" value="ECO:0007669"/>
    <property type="project" value="UniProtKB-KW"/>
</dbReference>
<evidence type="ECO:0000259" key="3">
    <source>
        <dbReference type="Pfam" id="PF01555"/>
    </source>
</evidence>
<dbReference type="Proteomes" id="UP000051322">
    <property type="component" value="Unassembled WGS sequence"/>
</dbReference>
<protein>
    <recommendedName>
        <fullName evidence="3">DNA methylase N-4/N-6 domain-containing protein</fullName>
    </recommendedName>
</protein>
<organism evidence="4 5">
    <name type="scientific">Acinetobacter baumannii</name>
    <dbReference type="NCBI Taxonomy" id="470"/>
    <lineage>
        <taxon>Bacteria</taxon>
        <taxon>Pseudomonadati</taxon>
        <taxon>Pseudomonadota</taxon>
        <taxon>Gammaproteobacteria</taxon>
        <taxon>Moraxellales</taxon>
        <taxon>Moraxellaceae</taxon>
        <taxon>Acinetobacter</taxon>
        <taxon>Acinetobacter calcoaceticus/baumannii complex</taxon>
    </lineage>
</organism>
<dbReference type="EMBL" id="LLFE01000169">
    <property type="protein sequence ID" value="KQD11896.1"/>
    <property type="molecule type" value="Genomic_DNA"/>
</dbReference>
<dbReference type="AlphaFoldDB" id="A0AB73FAH9"/>
<dbReference type="Pfam" id="PF01555">
    <property type="entry name" value="N6_N4_Mtase"/>
    <property type="match status" value="1"/>
</dbReference>
<name>A0AB73FAH9_ACIBA</name>
<proteinExistence type="predicted"/>
<dbReference type="SUPFAM" id="SSF53335">
    <property type="entry name" value="S-adenosyl-L-methionine-dependent methyltransferases"/>
    <property type="match status" value="1"/>
</dbReference>
<accession>A0AB73FAH9</accession>
<feature type="domain" description="DNA methylase N-4/N-6" evidence="3">
    <location>
        <begin position="1"/>
        <end position="95"/>
    </location>
</feature>
<gene>
    <name evidence="4" type="ORF">APD06_00610</name>
</gene>
<evidence type="ECO:0000256" key="1">
    <source>
        <dbReference type="ARBA" id="ARBA00022603"/>
    </source>
</evidence>
<comment type="caution">
    <text evidence="4">The sequence shown here is derived from an EMBL/GenBank/DDBJ whole genome shotgun (WGS) entry which is preliminary data.</text>
</comment>
<sequence length="207" mass="24242">MYPRLQLLKELLAEDGSIWITLDDNESHYMKVLCDEIFIRKNFVANVVWEKSDSPKMDSKYFSSRHDHLLVYAKKIDNLKLNKIKSEVQSHYNRLDSDGRKYYTKPLRAMGSGEETREARPSMYFPLKAPDGTDVYPIKPDGTEGRWRWGMEKVNENINIIEWVNGKNGWSAYYKIFEDSNVGRPPETIWTHQEVGSNRTSKKEVKS</sequence>
<evidence type="ECO:0000256" key="2">
    <source>
        <dbReference type="ARBA" id="ARBA00022679"/>
    </source>
</evidence>
<evidence type="ECO:0000313" key="4">
    <source>
        <dbReference type="EMBL" id="KQD11896.1"/>
    </source>
</evidence>
<reference evidence="4 5" key="1">
    <citation type="submission" date="2015-10" db="EMBL/GenBank/DDBJ databases">
        <title>The utility of whole genome sequencing in characterizing Acinetobacter epidemiology and analyzing hospital outbreaks.</title>
        <authorList>
            <person name="Ozer E.A."/>
            <person name="Fitzpatrick M.A."/>
            <person name="Hauser A.R."/>
        </authorList>
    </citation>
    <scope>NUCLEOTIDE SEQUENCE [LARGE SCALE GENOMIC DNA]</scope>
    <source>
        <strain evidence="4 5">ABBL059</strain>
    </source>
</reference>
<dbReference type="Gene3D" id="3.40.50.150">
    <property type="entry name" value="Vaccinia Virus protein VP39"/>
    <property type="match status" value="1"/>
</dbReference>
<keyword evidence="2" id="KW-0808">Transferase</keyword>
<dbReference type="InterPro" id="IPR029063">
    <property type="entry name" value="SAM-dependent_MTases_sf"/>
</dbReference>
<dbReference type="GO" id="GO:0008170">
    <property type="term" value="F:N-methyltransferase activity"/>
    <property type="evidence" value="ECO:0007669"/>
    <property type="project" value="InterPro"/>
</dbReference>
<evidence type="ECO:0000313" key="5">
    <source>
        <dbReference type="Proteomes" id="UP000051322"/>
    </source>
</evidence>